<organism evidence="2">
    <name type="scientific">Pedococcus sp. KACC 23699</name>
    <dbReference type="NCBI Taxonomy" id="3149228"/>
    <lineage>
        <taxon>Bacteria</taxon>
        <taxon>Bacillati</taxon>
        <taxon>Actinomycetota</taxon>
        <taxon>Actinomycetes</taxon>
        <taxon>Micrococcales</taxon>
        <taxon>Intrasporangiaceae</taxon>
        <taxon>Pedococcus</taxon>
    </lineage>
</organism>
<gene>
    <name evidence="2" type="ORF">ABEG17_03285</name>
</gene>
<keyword evidence="1" id="KW-1133">Transmembrane helix</keyword>
<protein>
    <submittedName>
        <fullName evidence="2">CDP-alcohol phosphatidyltransferase family protein</fullName>
    </submittedName>
</protein>
<dbReference type="Pfam" id="PF01066">
    <property type="entry name" value="CDP-OH_P_transf"/>
    <property type="match status" value="1"/>
</dbReference>
<dbReference type="GO" id="GO:0008654">
    <property type="term" value="P:phospholipid biosynthetic process"/>
    <property type="evidence" value="ECO:0007669"/>
    <property type="project" value="InterPro"/>
</dbReference>
<dbReference type="RefSeq" id="WP_406831857.1">
    <property type="nucleotide sequence ID" value="NZ_CP157483.1"/>
</dbReference>
<evidence type="ECO:0000313" key="2">
    <source>
        <dbReference type="EMBL" id="XBO44370.1"/>
    </source>
</evidence>
<dbReference type="GO" id="GO:0016780">
    <property type="term" value="F:phosphotransferase activity, for other substituted phosphate groups"/>
    <property type="evidence" value="ECO:0007669"/>
    <property type="project" value="InterPro"/>
</dbReference>
<proteinExistence type="predicted"/>
<dbReference type="AlphaFoldDB" id="A0AAU7JVM3"/>
<feature type="transmembrane region" description="Helical" evidence="1">
    <location>
        <begin position="217"/>
        <end position="236"/>
    </location>
</feature>
<evidence type="ECO:0000256" key="1">
    <source>
        <dbReference type="SAM" id="Phobius"/>
    </source>
</evidence>
<accession>A0AAU7JVM3</accession>
<reference evidence="2" key="1">
    <citation type="submission" date="2024-05" db="EMBL/GenBank/DDBJ databases">
        <authorList>
            <person name="Kim S."/>
            <person name="Heo J."/>
            <person name="Choi H."/>
            <person name="Choi Y."/>
            <person name="Kwon S.-W."/>
            <person name="Kim Y."/>
        </authorList>
    </citation>
    <scope>NUCLEOTIDE SEQUENCE</scope>
    <source>
        <strain evidence="2">KACC 23699</strain>
    </source>
</reference>
<dbReference type="Gene3D" id="1.20.120.1760">
    <property type="match status" value="1"/>
</dbReference>
<dbReference type="GO" id="GO:0016020">
    <property type="term" value="C:membrane"/>
    <property type="evidence" value="ECO:0007669"/>
    <property type="project" value="InterPro"/>
</dbReference>
<dbReference type="InterPro" id="IPR043130">
    <property type="entry name" value="CDP-OH_PTrfase_TM_dom"/>
</dbReference>
<feature type="transmembrane region" description="Helical" evidence="1">
    <location>
        <begin position="67"/>
        <end position="88"/>
    </location>
</feature>
<feature type="transmembrane region" description="Helical" evidence="1">
    <location>
        <begin position="248"/>
        <end position="269"/>
    </location>
</feature>
<dbReference type="EMBL" id="CP157483">
    <property type="protein sequence ID" value="XBO44370.1"/>
    <property type="molecule type" value="Genomic_DNA"/>
</dbReference>
<keyword evidence="1" id="KW-0472">Membrane</keyword>
<dbReference type="InterPro" id="IPR000462">
    <property type="entry name" value="CDP-OH_P_trans"/>
</dbReference>
<name>A0AAU7JVM3_9MICO</name>
<feature type="transmembrane region" description="Helical" evidence="1">
    <location>
        <begin position="155"/>
        <end position="175"/>
    </location>
</feature>
<sequence length="275" mass="29171">MTGGLQGATHDPTSDRPTLAELKAVAQPPEHIARYNAEHWSGALYIRHLSIYATKAMLPTHITPNGVTWLMIAVGVLGAFALPLPGVVGPLLCVLAMQLQILLDCSDGEVARWRQRFSPAGIYLDRIGHYATEAAIPAFLGLRADGWSVADPLDVGGWTVLGLLVSVVVLLNKAFTDLVHVARTKTGRPMLEDVAETTRSKVSGLAALRRAMGYLPIFRAFVAVEASLLALVAGIVDVVHGDLLGTQVLVVVMVPLAVVTAGGHLLGVLTSSRLD</sequence>
<keyword evidence="1" id="KW-0812">Transmembrane</keyword>